<dbReference type="OrthoDB" id="2679911at2"/>
<gene>
    <name evidence="2" type="ORF">JCM16418_18</name>
</gene>
<name>W7YN72_9BACL</name>
<sequence length="86" mass="9880">MAKKKQQANAPKVAAADKPTTLKDLLSSEVLEKLKMQANELKAEEKQKKEAEEKQAADARKAEQNRLDNNFEHLLENSSMDWHKYK</sequence>
<protein>
    <recommendedName>
        <fullName evidence="4">DUF3886 domain-containing protein</fullName>
    </recommendedName>
</protein>
<organism evidence="2 3">
    <name type="scientific">Paenibacillus pini JCM 16418</name>
    <dbReference type="NCBI Taxonomy" id="1236976"/>
    <lineage>
        <taxon>Bacteria</taxon>
        <taxon>Bacillati</taxon>
        <taxon>Bacillota</taxon>
        <taxon>Bacilli</taxon>
        <taxon>Bacillales</taxon>
        <taxon>Paenibacillaceae</taxon>
        <taxon>Paenibacillus</taxon>
    </lineage>
</organism>
<dbReference type="Pfam" id="PF13025">
    <property type="entry name" value="DUF3886"/>
    <property type="match status" value="1"/>
</dbReference>
<dbReference type="EMBL" id="BAVZ01000001">
    <property type="protein sequence ID" value="GAF06076.1"/>
    <property type="molecule type" value="Genomic_DNA"/>
</dbReference>
<evidence type="ECO:0000256" key="1">
    <source>
        <dbReference type="SAM" id="MobiDB-lite"/>
    </source>
</evidence>
<evidence type="ECO:0008006" key="4">
    <source>
        <dbReference type="Google" id="ProtNLM"/>
    </source>
</evidence>
<evidence type="ECO:0000313" key="3">
    <source>
        <dbReference type="Proteomes" id="UP000019364"/>
    </source>
</evidence>
<dbReference type="AlphaFoldDB" id="W7YN72"/>
<dbReference type="Proteomes" id="UP000019364">
    <property type="component" value="Unassembled WGS sequence"/>
</dbReference>
<proteinExistence type="predicted"/>
<dbReference type="eggNOG" id="ENOG5033AKY">
    <property type="taxonomic scope" value="Bacteria"/>
</dbReference>
<reference evidence="2 3" key="1">
    <citation type="journal article" date="2014" name="Genome Announc.">
        <title>Draft Genome Sequence of Paenibacillus pini JCM 16418T, Isolated from the Rhizosphere of Pine Tree.</title>
        <authorList>
            <person name="Yuki M."/>
            <person name="Oshima K."/>
            <person name="Suda W."/>
            <person name="Oshida Y."/>
            <person name="Kitamura K."/>
            <person name="Iida Y."/>
            <person name="Hattori M."/>
            <person name="Ohkuma M."/>
        </authorList>
    </citation>
    <scope>NUCLEOTIDE SEQUENCE [LARGE SCALE GENOMIC DNA]</scope>
    <source>
        <strain evidence="2 3">JCM 16418</strain>
    </source>
</reference>
<dbReference type="STRING" id="1236976.JCM16418_18"/>
<dbReference type="InterPro" id="IPR024980">
    <property type="entry name" value="DUF3886"/>
</dbReference>
<evidence type="ECO:0000313" key="2">
    <source>
        <dbReference type="EMBL" id="GAF06076.1"/>
    </source>
</evidence>
<dbReference type="RefSeq" id="WP_036644999.1">
    <property type="nucleotide sequence ID" value="NZ_BAVZ01000001.1"/>
</dbReference>
<feature type="region of interest" description="Disordered" evidence="1">
    <location>
        <begin position="1"/>
        <end position="21"/>
    </location>
</feature>
<accession>W7YN72</accession>
<comment type="caution">
    <text evidence="2">The sequence shown here is derived from an EMBL/GenBank/DDBJ whole genome shotgun (WGS) entry which is preliminary data.</text>
</comment>
<keyword evidence="3" id="KW-1185">Reference proteome</keyword>
<feature type="region of interest" description="Disordered" evidence="1">
    <location>
        <begin position="41"/>
        <end position="86"/>
    </location>
</feature>